<evidence type="ECO:0000256" key="4">
    <source>
        <dbReference type="ARBA" id="ARBA00023163"/>
    </source>
</evidence>
<dbReference type="AlphaFoldDB" id="L9XZU7"/>
<dbReference type="OrthoDB" id="350539at2157"/>
<dbReference type="Gene3D" id="3.30.310.10">
    <property type="entry name" value="TATA-Binding Protein"/>
    <property type="match status" value="1"/>
</dbReference>
<comment type="similarity">
    <text evidence="1">Belongs to the TBP family.</text>
</comment>
<evidence type="ECO:0000256" key="1">
    <source>
        <dbReference type="ARBA" id="ARBA00005560"/>
    </source>
</evidence>
<organism evidence="5 6">
    <name type="scientific">Natronococcus jeotgali DSM 18795</name>
    <dbReference type="NCBI Taxonomy" id="1227498"/>
    <lineage>
        <taxon>Archaea</taxon>
        <taxon>Methanobacteriati</taxon>
        <taxon>Methanobacteriota</taxon>
        <taxon>Stenosarchaea group</taxon>
        <taxon>Halobacteria</taxon>
        <taxon>Halobacteriales</taxon>
        <taxon>Natrialbaceae</taxon>
        <taxon>Natronococcus</taxon>
    </lineage>
</organism>
<dbReference type="RefSeq" id="WP_008419345.1">
    <property type="nucleotide sequence ID" value="NZ_AOIA01000006.1"/>
</dbReference>
<evidence type="ECO:0000256" key="2">
    <source>
        <dbReference type="ARBA" id="ARBA00022737"/>
    </source>
</evidence>
<evidence type="ECO:0000256" key="3">
    <source>
        <dbReference type="ARBA" id="ARBA00023125"/>
    </source>
</evidence>
<dbReference type="SUPFAM" id="SSF55945">
    <property type="entry name" value="TATA-box binding protein-like"/>
    <property type="match status" value="1"/>
</dbReference>
<dbReference type="Proteomes" id="UP000011531">
    <property type="component" value="Unassembled WGS sequence"/>
</dbReference>
<comment type="caution">
    <text evidence="5">The sequence shown here is derived from an EMBL/GenBank/DDBJ whole genome shotgun (WGS) entry which is preliminary data.</text>
</comment>
<dbReference type="Pfam" id="PF00352">
    <property type="entry name" value="TBP"/>
    <property type="match status" value="1"/>
</dbReference>
<name>L9XZU7_9EURY</name>
<dbReference type="GO" id="GO:0006352">
    <property type="term" value="P:DNA-templated transcription initiation"/>
    <property type="evidence" value="ECO:0007669"/>
    <property type="project" value="InterPro"/>
</dbReference>
<dbReference type="GO" id="GO:0003677">
    <property type="term" value="F:DNA binding"/>
    <property type="evidence" value="ECO:0007669"/>
    <property type="project" value="UniProtKB-KW"/>
</dbReference>
<keyword evidence="6" id="KW-1185">Reference proteome</keyword>
<dbReference type="InterPro" id="IPR012295">
    <property type="entry name" value="TBP_dom_sf"/>
</dbReference>
<proteinExistence type="inferred from homology"/>
<dbReference type="STRING" id="1227498.C492_00155"/>
<dbReference type="EMBL" id="AOIA01000006">
    <property type="protein sequence ID" value="ELY67379.1"/>
    <property type="molecule type" value="Genomic_DNA"/>
</dbReference>
<evidence type="ECO:0000313" key="5">
    <source>
        <dbReference type="EMBL" id="ELY67379.1"/>
    </source>
</evidence>
<dbReference type="InterPro" id="IPR000814">
    <property type="entry name" value="TBP"/>
</dbReference>
<reference evidence="5 6" key="1">
    <citation type="journal article" date="2014" name="PLoS Genet.">
        <title>Phylogenetically driven sequencing of extremely halophilic archaea reveals strategies for static and dynamic osmo-response.</title>
        <authorList>
            <person name="Becker E.A."/>
            <person name="Seitzer P.M."/>
            <person name="Tritt A."/>
            <person name="Larsen D."/>
            <person name="Krusor M."/>
            <person name="Yao A.I."/>
            <person name="Wu D."/>
            <person name="Madern D."/>
            <person name="Eisen J.A."/>
            <person name="Darling A.E."/>
            <person name="Facciotti M.T."/>
        </authorList>
    </citation>
    <scope>NUCLEOTIDE SEQUENCE [LARGE SCALE GENOMIC DNA]</scope>
    <source>
        <strain evidence="5 6">DSM 18795</strain>
    </source>
</reference>
<keyword evidence="3" id="KW-0238">DNA-binding</keyword>
<accession>L9XZU7</accession>
<keyword evidence="2" id="KW-0677">Repeat</keyword>
<evidence type="ECO:0000313" key="6">
    <source>
        <dbReference type="Proteomes" id="UP000011531"/>
    </source>
</evidence>
<keyword evidence="4" id="KW-0804">Transcription</keyword>
<sequence>MVAIANVVGSGSLSLELDIEQLGADLDVPYTKYDLKNYHGLYIRLEEDGPLISVYRNGKYLISYCPSLNTLEKIRSKTSSVPLNLEQMLI</sequence>
<gene>
    <name evidence="5" type="ORF">C492_00155</name>
</gene>
<protein>
    <submittedName>
        <fullName evidence="5">Transcription factor</fullName>
    </submittedName>
</protein>